<dbReference type="SMART" id="SM01082">
    <property type="entry name" value="CHZ"/>
    <property type="match status" value="1"/>
</dbReference>
<protein>
    <recommendedName>
        <fullName evidence="5">Histone chaperone domain-containing protein</fullName>
    </recommendedName>
</protein>
<dbReference type="PANTHER" id="PTHR15410:SF2">
    <property type="entry name" value="HIRA-INTERACTING PROTEIN 3"/>
    <property type="match status" value="1"/>
</dbReference>
<keyword evidence="2" id="KW-0143">Chaperone</keyword>
<feature type="compositionally biased region" description="Basic and acidic residues" evidence="4">
    <location>
        <begin position="483"/>
        <end position="523"/>
    </location>
</feature>
<dbReference type="InterPro" id="IPR037647">
    <property type="entry name" value="HIRIP3"/>
</dbReference>
<dbReference type="OMA" id="APTVYKK"/>
<dbReference type="Proteomes" id="UP000594261">
    <property type="component" value="Chromosome 9"/>
</dbReference>
<feature type="compositionally biased region" description="Acidic residues" evidence="4">
    <location>
        <begin position="465"/>
        <end position="482"/>
    </location>
</feature>
<comment type="subcellular location">
    <subcellularLocation>
        <location evidence="1">Nucleus</location>
    </subcellularLocation>
</comment>
<evidence type="ECO:0000256" key="4">
    <source>
        <dbReference type="SAM" id="MobiDB-lite"/>
    </source>
</evidence>
<evidence type="ECO:0000256" key="3">
    <source>
        <dbReference type="ARBA" id="ARBA00023242"/>
    </source>
</evidence>
<feature type="compositionally biased region" description="Acidic residues" evidence="4">
    <location>
        <begin position="249"/>
        <end position="266"/>
    </location>
</feature>
<dbReference type="InterPro" id="IPR019098">
    <property type="entry name" value="Histone_chaperone_domain_CHZ"/>
</dbReference>
<organism evidence="6 7">
    <name type="scientific">Quercus lobata</name>
    <name type="common">Valley oak</name>
    <dbReference type="NCBI Taxonomy" id="97700"/>
    <lineage>
        <taxon>Eukaryota</taxon>
        <taxon>Viridiplantae</taxon>
        <taxon>Streptophyta</taxon>
        <taxon>Embryophyta</taxon>
        <taxon>Tracheophyta</taxon>
        <taxon>Spermatophyta</taxon>
        <taxon>Magnoliopsida</taxon>
        <taxon>eudicotyledons</taxon>
        <taxon>Gunneridae</taxon>
        <taxon>Pentapetalae</taxon>
        <taxon>rosids</taxon>
        <taxon>fabids</taxon>
        <taxon>Fagales</taxon>
        <taxon>Fagaceae</taxon>
        <taxon>Quercus</taxon>
    </lineage>
</organism>
<dbReference type="EnsemblPlants" id="QL09p035410:mrna">
    <property type="protein sequence ID" value="QL09p035410:mrna"/>
    <property type="gene ID" value="QL09p035410"/>
</dbReference>
<dbReference type="FunCoup" id="A0A7N2RAU8">
    <property type="interactions" value="1127"/>
</dbReference>
<dbReference type="Gramene" id="QL09p035410:mrna">
    <property type="protein sequence ID" value="QL09p035410:mrna"/>
    <property type="gene ID" value="QL09p035410"/>
</dbReference>
<evidence type="ECO:0000313" key="6">
    <source>
        <dbReference type="EnsemblPlants" id="QL09p035410:mrna"/>
    </source>
</evidence>
<name>A0A7N2RAU8_QUELO</name>
<reference evidence="6" key="2">
    <citation type="submission" date="2021-01" db="UniProtKB">
        <authorList>
            <consortium name="EnsemblPlants"/>
        </authorList>
    </citation>
    <scope>IDENTIFICATION</scope>
</reference>
<evidence type="ECO:0000259" key="5">
    <source>
        <dbReference type="SMART" id="SM01082"/>
    </source>
</evidence>
<accession>A0A7N2RAU8</accession>
<keyword evidence="3" id="KW-0539">Nucleus</keyword>
<sequence length="558" mass="63026">MVRQLSEETEMAEDSDAHDQLPLDIESQITTAMQSRVSHFKQQSDSLTFEGVRRLLEKDLGLETYDLDVHKRFIKQCLVKCLDGADDDNDSKTSGEMGEKGVTRGAPVLLKKDVKDSEDEEKMGDSPVMGLLTEHKTAKSESEKTNDSKNKEVLSKIMIKKAIRKRAAYVKANSEKITMAGLRRLLEEDLKLVKYTLDTYKEFISQQLDEALESHEVSGKKPATNVMKNVKKNSYSKASKRVSSKENSDSSDSEGDEEEEEEEEEEVKPRKKNVPKGKTENSDAKKRKRPAKESNISSKKQRKGVKTISEENSDAEDGGDASEDGHSEPSVEKPVKKKEVSTPAYGKRVEHLKSVIKSCGMSVPPSIYKKVKQVPENEREAQLIKELEQILSREGLSANPSEKEIKEVRKSKERAKELEGIDMSNIVQSSRRRSTTSFIPPPRIAPPKIASPKIAPRKPKILVESDGDDVKDADEEKVEDTDKENVEDADKEKVVEDADKEKKVEDADKEKVVEDADKEKVEDDKEEEEQEEEEEEEEEEEDDDDDDDDSESEEFNEV</sequence>
<dbReference type="PANTHER" id="PTHR15410">
    <property type="entry name" value="HIRA-INTERACTING PROTEIN 3"/>
    <property type="match status" value="1"/>
</dbReference>
<keyword evidence="7" id="KW-1185">Reference proteome</keyword>
<reference evidence="6 7" key="1">
    <citation type="journal article" date="2016" name="G3 (Bethesda)">
        <title>First Draft Assembly and Annotation of the Genome of a California Endemic Oak Quercus lobata Nee (Fagaceae).</title>
        <authorList>
            <person name="Sork V.L."/>
            <person name="Fitz-Gibbon S.T."/>
            <person name="Puiu D."/>
            <person name="Crepeau M."/>
            <person name="Gugger P.F."/>
            <person name="Sherman R."/>
            <person name="Stevens K."/>
            <person name="Langley C.H."/>
            <person name="Pellegrini M."/>
            <person name="Salzberg S.L."/>
        </authorList>
    </citation>
    <scope>NUCLEOTIDE SEQUENCE [LARGE SCALE GENOMIC DNA]</scope>
    <source>
        <strain evidence="6 7">cv. SW786</strain>
    </source>
</reference>
<dbReference type="Pfam" id="PF09649">
    <property type="entry name" value="CHZ"/>
    <property type="match status" value="1"/>
</dbReference>
<feature type="compositionally biased region" description="Acidic residues" evidence="4">
    <location>
        <begin position="524"/>
        <end position="558"/>
    </location>
</feature>
<feature type="compositionally biased region" description="Basic and acidic residues" evidence="4">
    <location>
        <begin position="323"/>
        <end position="340"/>
    </location>
</feature>
<feature type="region of interest" description="Disordered" evidence="4">
    <location>
        <begin position="215"/>
        <end position="346"/>
    </location>
</feature>
<dbReference type="InParanoid" id="A0A7N2RAU8"/>
<feature type="compositionally biased region" description="Acidic residues" evidence="4">
    <location>
        <begin position="311"/>
        <end position="322"/>
    </location>
</feature>
<evidence type="ECO:0000256" key="2">
    <source>
        <dbReference type="ARBA" id="ARBA00023186"/>
    </source>
</evidence>
<dbReference type="AlphaFoldDB" id="A0A7N2RAU8"/>
<feature type="domain" description="Histone chaperone" evidence="5">
    <location>
        <begin position="412"/>
        <end position="447"/>
    </location>
</feature>
<feature type="region of interest" description="Disordered" evidence="4">
    <location>
        <begin position="419"/>
        <end position="558"/>
    </location>
</feature>
<evidence type="ECO:0000313" key="7">
    <source>
        <dbReference type="Proteomes" id="UP000594261"/>
    </source>
</evidence>
<feature type="region of interest" description="Disordered" evidence="4">
    <location>
        <begin position="1"/>
        <end position="21"/>
    </location>
</feature>
<evidence type="ECO:0000256" key="1">
    <source>
        <dbReference type="ARBA" id="ARBA00004123"/>
    </source>
</evidence>
<dbReference type="EMBL" id="LRBV02000009">
    <property type="status" value="NOT_ANNOTATED_CDS"/>
    <property type="molecule type" value="Genomic_DNA"/>
</dbReference>
<dbReference type="GO" id="GO:0005634">
    <property type="term" value="C:nucleus"/>
    <property type="evidence" value="ECO:0007669"/>
    <property type="project" value="UniProtKB-SubCell"/>
</dbReference>
<proteinExistence type="predicted"/>